<keyword evidence="4" id="KW-1185">Reference proteome</keyword>
<dbReference type="InterPro" id="IPR051448">
    <property type="entry name" value="CdaR-like_regulators"/>
</dbReference>
<dbReference type="InterPro" id="IPR025736">
    <property type="entry name" value="PucR_C-HTH_dom"/>
</dbReference>
<dbReference type="Pfam" id="PF13556">
    <property type="entry name" value="HTH_30"/>
    <property type="match status" value="1"/>
</dbReference>
<name>A0ABS4T763_9PSEU</name>
<feature type="domain" description="Purine catabolism PurC-like" evidence="1">
    <location>
        <begin position="9"/>
        <end position="118"/>
    </location>
</feature>
<dbReference type="Pfam" id="PF07905">
    <property type="entry name" value="PucR"/>
    <property type="match status" value="1"/>
</dbReference>
<comment type="caution">
    <text evidence="3">The sequence shown here is derived from an EMBL/GenBank/DDBJ whole genome shotgun (WGS) entry which is preliminary data.</text>
</comment>
<dbReference type="InterPro" id="IPR042070">
    <property type="entry name" value="PucR_C-HTH_sf"/>
</dbReference>
<protein>
    <submittedName>
        <fullName evidence="3">Purine catabolism regulator</fullName>
    </submittedName>
</protein>
<evidence type="ECO:0000313" key="4">
    <source>
        <dbReference type="Proteomes" id="UP001519332"/>
    </source>
</evidence>
<dbReference type="InterPro" id="IPR012914">
    <property type="entry name" value="PucR_dom"/>
</dbReference>
<dbReference type="PANTHER" id="PTHR33744:SF1">
    <property type="entry name" value="DNA-BINDING TRANSCRIPTIONAL ACTIVATOR ADER"/>
    <property type="match status" value="1"/>
</dbReference>
<dbReference type="EMBL" id="JAGINW010000001">
    <property type="protein sequence ID" value="MBP2320121.1"/>
    <property type="molecule type" value="Genomic_DNA"/>
</dbReference>
<dbReference type="SUPFAM" id="SSF46689">
    <property type="entry name" value="Homeodomain-like"/>
    <property type="match status" value="1"/>
</dbReference>
<feature type="domain" description="PucR C-terminal helix-turn-helix" evidence="2">
    <location>
        <begin position="412"/>
        <end position="469"/>
    </location>
</feature>
<gene>
    <name evidence="3" type="ORF">JOF56_000506</name>
</gene>
<sequence length="472" mass="50030">MTLTLAALVRQRVFGLRVLAGDTALNRSVGWVHVSELADPTPFLRPETLLLTTGLQLGPPSDYVARLVSAGAVGVGFGVGLSHASAPAPLIAACEDAGLPLLEVPLATRFADINRFVADDMARTAVRAARSTSDVEHALIRSLAAPDVAGEIVQRLSRWLHGWAMVLDQDIRAVAAAPARARRELRAVRAELERVTPAGRFSMSWSAGGAQVSVHPIEHRGGYLVVGTPGLGADGHGVISVALSLLAFQAEQATTVWRAKRALRDATARLLINGLPDDAAHTGIDLPRTPVCAAVIRGVDVRGVEAELPQALCIEDGDDLLCVLEEADVDALAHFLDQRGRAAVGDPVTLEKLPAGVAQARRLADALTAPGPVVVTSAEVRGTGLLAHVDTPAVRAYASALLAPLKGSTLDLIGTLRVFLACDGNWSDASATLEIHRHTLRYRIRKIEELLGRRIEDTGARAELWLALQLDN</sequence>
<dbReference type="Gene3D" id="1.10.10.2840">
    <property type="entry name" value="PucR C-terminal helix-turn-helix domain"/>
    <property type="match status" value="1"/>
</dbReference>
<dbReference type="PANTHER" id="PTHR33744">
    <property type="entry name" value="CARBOHYDRATE DIACID REGULATOR"/>
    <property type="match status" value="1"/>
</dbReference>
<dbReference type="Proteomes" id="UP001519332">
    <property type="component" value="Unassembled WGS sequence"/>
</dbReference>
<dbReference type="InterPro" id="IPR009057">
    <property type="entry name" value="Homeodomain-like_sf"/>
</dbReference>
<organism evidence="3 4">
    <name type="scientific">Kibdelosporangium banguiense</name>
    <dbReference type="NCBI Taxonomy" id="1365924"/>
    <lineage>
        <taxon>Bacteria</taxon>
        <taxon>Bacillati</taxon>
        <taxon>Actinomycetota</taxon>
        <taxon>Actinomycetes</taxon>
        <taxon>Pseudonocardiales</taxon>
        <taxon>Pseudonocardiaceae</taxon>
        <taxon>Kibdelosporangium</taxon>
    </lineage>
</organism>
<accession>A0ABS4T763</accession>
<proteinExistence type="predicted"/>
<dbReference type="RefSeq" id="WP_209633962.1">
    <property type="nucleotide sequence ID" value="NZ_JAGINW010000001.1"/>
</dbReference>
<evidence type="ECO:0000313" key="3">
    <source>
        <dbReference type="EMBL" id="MBP2320121.1"/>
    </source>
</evidence>
<evidence type="ECO:0000259" key="1">
    <source>
        <dbReference type="Pfam" id="PF07905"/>
    </source>
</evidence>
<evidence type="ECO:0000259" key="2">
    <source>
        <dbReference type="Pfam" id="PF13556"/>
    </source>
</evidence>
<reference evidence="3 4" key="1">
    <citation type="submission" date="2021-03" db="EMBL/GenBank/DDBJ databases">
        <title>Sequencing the genomes of 1000 actinobacteria strains.</title>
        <authorList>
            <person name="Klenk H.-P."/>
        </authorList>
    </citation>
    <scope>NUCLEOTIDE SEQUENCE [LARGE SCALE GENOMIC DNA]</scope>
    <source>
        <strain evidence="3 4">DSM 46670</strain>
    </source>
</reference>